<dbReference type="EMBL" id="CADEPM010000004">
    <property type="protein sequence ID" value="CAB3404277.1"/>
    <property type="molecule type" value="Genomic_DNA"/>
</dbReference>
<keyword evidence="4" id="KW-1185">Reference proteome</keyword>
<evidence type="ECO:0000313" key="4">
    <source>
        <dbReference type="Proteomes" id="UP000494206"/>
    </source>
</evidence>
<name>A0A8S1F1F4_9PELO</name>
<evidence type="ECO:0000313" key="3">
    <source>
        <dbReference type="EMBL" id="CAB3404277.1"/>
    </source>
</evidence>
<feature type="chain" id="PRO_5035834737" evidence="2">
    <location>
        <begin position="20"/>
        <end position="215"/>
    </location>
</feature>
<sequence length="215" mass="24678">MHIWLTAFAFLFISFHVASFIVGPCIGPKSVLERYLNEKEKSELRKLVHTKFDGSNAEKVLEEVNRYVFGHISEEEWHSIVPELAEYQAKKHECSLYSQLLPKPLYQQLLKSVFRASEMGASKYDVKRLVDDYVERLAQNGILPDVVNEKPVLPLVTIPEEIAITNGYRNRKEPPKGQNSMKKPMKKLNVHPTLIGTKSDKRRPQPTPVFPIARP</sequence>
<proteinExistence type="predicted"/>
<evidence type="ECO:0000256" key="1">
    <source>
        <dbReference type="SAM" id="MobiDB-lite"/>
    </source>
</evidence>
<protein>
    <submittedName>
        <fullName evidence="3">Uncharacterized protein</fullName>
    </submittedName>
</protein>
<comment type="caution">
    <text evidence="3">The sequence shown here is derived from an EMBL/GenBank/DDBJ whole genome shotgun (WGS) entry which is preliminary data.</text>
</comment>
<feature type="compositionally biased region" description="Pro residues" evidence="1">
    <location>
        <begin position="205"/>
        <end position="215"/>
    </location>
</feature>
<evidence type="ECO:0000256" key="2">
    <source>
        <dbReference type="SAM" id="SignalP"/>
    </source>
</evidence>
<dbReference type="AlphaFoldDB" id="A0A8S1F1F4"/>
<accession>A0A8S1F1F4</accession>
<reference evidence="3 4" key="1">
    <citation type="submission" date="2020-04" db="EMBL/GenBank/DDBJ databases">
        <authorList>
            <person name="Laetsch R D."/>
            <person name="Stevens L."/>
            <person name="Kumar S."/>
            <person name="Blaxter L. M."/>
        </authorList>
    </citation>
    <scope>NUCLEOTIDE SEQUENCE [LARGE SCALE GENOMIC DNA]</scope>
</reference>
<feature type="region of interest" description="Disordered" evidence="1">
    <location>
        <begin position="167"/>
        <end position="215"/>
    </location>
</feature>
<dbReference type="OrthoDB" id="5858827at2759"/>
<gene>
    <name evidence="3" type="ORF">CBOVIS_LOCUS6644</name>
</gene>
<keyword evidence="2" id="KW-0732">Signal</keyword>
<dbReference type="Proteomes" id="UP000494206">
    <property type="component" value="Unassembled WGS sequence"/>
</dbReference>
<feature type="signal peptide" evidence="2">
    <location>
        <begin position="1"/>
        <end position="19"/>
    </location>
</feature>
<organism evidence="3 4">
    <name type="scientific">Caenorhabditis bovis</name>
    <dbReference type="NCBI Taxonomy" id="2654633"/>
    <lineage>
        <taxon>Eukaryota</taxon>
        <taxon>Metazoa</taxon>
        <taxon>Ecdysozoa</taxon>
        <taxon>Nematoda</taxon>
        <taxon>Chromadorea</taxon>
        <taxon>Rhabditida</taxon>
        <taxon>Rhabditina</taxon>
        <taxon>Rhabditomorpha</taxon>
        <taxon>Rhabditoidea</taxon>
        <taxon>Rhabditidae</taxon>
        <taxon>Peloderinae</taxon>
        <taxon>Caenorhabditis</taxon>
    </lineage>
</organism>